<reference evidence="3" key="1">
    <citation type="journal article" date="2005" name="Nature">
        <title>The map-based sequence of the rice genome.</title>
        <authorList>
            <consortium name="International rice genome sequencing project (IRGSP)"/>
            <person name="Matsumoto T."/>
            <person name="Wu J."/>
            <person name="Kanamori H."/>
            <person name="Katayose Y."/>
            <person name="Fujisawa M."/>
            <person name="Namiki N."/>
            <person name="Mizuno H."/>
            <person name="Yamamoto K."/>
            <person name="Antonio B.A."/>
            <person name="Baba T."/>
            <person name="Sakata K."/>
            <person name="Nagamura Y."/>
            <person name="Aoki H."/>
            <person name="Arikawa K."/>
            <person name="Arita K."/>
            <person name="Bito T."/>
            <person name="Chiden Y."/>
            <person name="Fujitsuka N."/>
            <person name="Fukunaka R."/>
            <person name="Hamada M."/>
            <person name="Harada C."/>
            <person name="Hayashi A."/>
            <person name="Hijishita S."/>
            <person name="Honda M."/>
            <person name="Hosokawa S."/>
            <person name="Ichikawa Y."/>
            <person name="Idonuma A."/>
            <person name="Iijima M."/>
            <person name="Ikeda M."/>
            <person name="Ikeno M."/>
            <person name="Ito K."/>
            <person name="Ito S."/>
            <person name="Ito T."/>
            <person name="Ito Y."/>
            <person name="Ito Y."/>
            <person name="Iwabuchi A."/>
            <person name="Kamiya K."/>
            <person name="Karasawa W."/>
            <person name="Kurita K."/>
            <person name="Katagiri S."/>
            <person name="Kikuta A."/>
            <person name="Kobayashi H."/>
            <person name="Kobayashi N."/>
            <person name="Machita K."/>
            <person name="Maehara T."/>
            <person name="Masukawa M."/>
            <person name="Mizubayashi T."/>
            <person name="Mukai Y."/>
            <person name="Nagasaki H."/>
            <person name="Nagata Y."/>
            <person name="Naito S."/>
            <person name="Nakashima M."/>
            <person name="Nakama Y."/>
            <person name="Nakamichi Y."/>
            <person name="Nakamura M."/>
            <person name="Meguro A."/>
            <person name="Negishi M."/>
            <person name="Ohta I."/>
            <person name="Ohta T."/>
            <person name="Okamoto M."/>
            <person name="Ono N."/>
            <person name="Saji S."/>
            <person name="Sakaguchi M."/>
            <person name="Sakai K."/>
            <person name="Shibata M."/>
            <person name="Shimokawa T."/>
            <person name="Song J."/>
            <person name="Takazaki Y."/>
            <person name="Terasawa K."/>
            <person name="Tsugane M."/>
            <person name="Tsuji K."/>
            <person name="Ueda S."/>
            <person name="Waki K."/>
            <person name="Yamagata H."/>
            <person name="Yamamoto M."/>
            <person name="Yamamoto S."/>
            <person name="Yamane H."/>
            <person name="Yoshiki S."/>
            <person name="Yoshihara R."/>
            <person name="Yukawa K."/>
            <person name="Zhong H."/>
            <person name="Yano M."/>
            <person name="Yuan Q."/>
            <person name="Ouyang S."/>
            <person name="Liu J."/>
            <person name="Jones K.M."/>
            <person name="Gansberger K."/>
            <person name="Moffat K."/>
            <person name="Hill J."/>
            <person name="Bera J."/>
            <person name="Fadrosh D."/>
            <person name="Jin S."/>
            <person name="Johri S."/>
            <person name="Kim M."/>
            <person name="Overton L."/>
            <person name="Reardon M."/>
            <person name="Tsitrin T."/>
            <person name="Vuong H."/>
            <person name="Weaver B."/>
            <person name="Ciecko A."/>
            <person name="Tallon L."/>
            <person name="Jackson J."/>
            <person name="Pai G."/>
            <person name="Aken S.V."/>
            <person name="Utterback T."/>
            <person name="Reidmuller S."/>
            <person name="Feldblyum T."/>
            <person name="Hsiao J."/>
            <person name="Zismann V."/>
            <person name="Iobst S."/>
            <person name="de Vazeille A.R."/>
            <person name="Buell C.R."/>
            <person name="Ying K."/>
            <person name="Li Y."/>
            <person name="Lu T."/>
            <person name="Huang Y."/>
            <person name="Zhao Q."/>
            <person name="Feng Q."/>
            <person name="Zhang L."/>
            <person name="Zhu J."/>
            <person name="Weng Q."/>
            <person name="Mu J."/>
            <person name="Lu Y."/>
            <person name="Fan D."/>
            <person name="Liu Y."/>
            <person name="Guan J."/>
            <person name="Zhang Y."/>
            <person name="Yu S."/>
            <person name="Liu X."/>
            <person name="Zhang Y."/>
            <person name="Hong G."/>
            <person name="Han B."/>
            <person name="Choisne N."/>
            <person name="Demange N."/>
            <person name="Orjeda G."/>
            <person name="Samain S."/>
            <person name="Cattolico L."/>
            <person name="Pelletier E."/>
            <person name="Couloux A."/>
            <person name="Segurens B."/>
            <person name="Wincker P."/>
            <person name="D'Hont A."/>
            <person name="Scarpelli C."/>
            <person name="Weissenbach J."/>
            <person name="Salanoubat M."/>
            <person name="Quetier F."/>
            <person name="Yu Y."/>
            <person name="Kim H.R."/>
            <person name="Rambo T."/>
            <person name="Currie J."/>
            <person name="Collura K."/>
            <person name="Luo M."/>
            <person name="Yang T."/>
            <person name="Ammiraju J.S.S."/>
            <person name="Engler F."/>
            <person name="Soderlund C."/>
            <person name="Wing R.A."/>
            <person name="Palmer L.E."/>
            <person name="de la Bastide M."/>
            <person name="Spiegel L."/>
            <person name="Nascimento L."/>
            <person name="Zutavern T."/>
            <person name="O'Shaughnessy A."/>
            <person name="Dike S."/>
            <person name="Dedhia N."/>
            <person name="Preston R."/>
            <person name="Balija V."/>
            <person name="McCombie W.R."/>
            <person name="Chow T."/>
            <person name="Chen H."/>
            <person name="Chung M."/>
            <person name="Chen C."/>
            <person name="Shaw J."/>
            <person name="Wu H."/>
            <person name="Hsiao K."/>
            <person name="Chao Y."/>
            <person name="Chu M."/>
            <person name="Cheng C."/>
            <person name="Hour A."/>
            <person name="Lee P."/>
            <person name="Lin S."/>
            <person name="Lin Y."/>
            <person name="Liou J."/>
            <person name="Liu S."/>
            <person name="Hsing Y."/>
            <person name="Raghuvanshi S."/>
            <person name="Mohanty A."/>
            <person name="Bharti A.K."/>
            <person name="Gaur A."/>
            <person name="Gupta V."/>
            <person name="Kumar D."/>
            <person name="Ravi V."/>
            <person name="Vij S."/>
            <person name="Kapur A."/>
            <person name="Khurana P."/>
            <person name="Khurana P."/>
            <person name="Khurana J.P."/>
            <person name="Tyagi A.K."/>
            <person name="Gaikwad K."/>
            <person name="Singh A."/>
            <person name="Dalal V."/>
            <person name="Srivastava S."/>
            <person name="Dixit A."/>
            <person name="Pal A.K."/>
            <person name="Ghazi I.A."/>
            <person name="Yadav M."/>
            <person name="Pandit A."/>
            <person name="Bhargava A."/>
            <person name="Sureshbabu K."/>
            <person name="Batra K."/>
            <person name="Sharma T.R."/>
            <person name="Mohapatra T."/>
            <person name="Singh N.K."/>
            <person name="Messing J."/>
            <person name="Nelson A.B."/>
            <person name="Fuks G."/>
            <person name="Kavchok S."/>
            <person name="Keizer G."/>
            <person name="Linton E."/>
            <person name="Llaca V."/>
            <person name="Song R."/>
            <person name="Tanyolac B."/>
            <person name="Young S."/>
            <person name="Ho-Il K."/>
            <person name="Hahn J.H."/>
            <person name="Sangsakoo G."/>
            <person name="Vanavichit A."/>
            <person name="de Mattos Luiz.A.T."/>
            <person name="Zimmer P.D."/>
            <person name="Malone G."/>
            <person name="Dellagostin O."/>
            <person name="de Oliveira A.C."/>
            <person name="Bevan M."/>
            <person name="Bancroft I."/>
            <person name="Minx P."/>
            <person name="Cordum H."/>
            <person name="Wilson R."/>
            <person name="Cheng Z."/>
            <person name="Jin W."/>
            <person name="Jiang J."/>
            <person name="Leong S.A."/>
            <person name="Iwama H."/>
            <person name="Gojobori T."/>
            <person name="Itoh T."/>
            <person name="Niimura Y."/>
            <person name="Fujii Y."/>
            <person name="Habara T."/>
            <person name="Sakai H."/>
            <person name="Sato Y."/>
            <person name="Wilson G."/>
            <person name="Kumar K."/>
            <person name="McCouch S."/>
            <person name="Juretic N."/>
            <person name="Hoen D."/>
            <person name="Wright S."/>
            <person name="Bruskiewich R."/>
            <person name="Bureau T."/>
            <person name="Miyao A."/>
            <person name="Hirochika H."/>
            <person name="Nishikawa T."/>
            <person name="Kadowaki K."/>
            <person name="Sugiura M."/>
            <person name="Burr B."/>
            <person name="Sasaki T."/>
        </authorList>
    </citation>
    <scope>NUCLEOTIDE SEQUENCE [LARGE SCALE GENOMIC DNA]</scope>
    <source>
        <strain evidence="3">cv. Nipponbare</strain>
    </source>
</reference>
<reference evidence="3" key="2">
    <citation type="journal article" date="2008" name="Nucleic Acids Res.">
        <title>The rice annotation project database (RAP-DB): 2008 update.</title>
        <authorList>
            <consortium name="The rice annotation project (RAP)"/>
        </authorList>
    </citation>
    <scope>GENOME REANNOTATION</scope>
    <source>
        <strain evidence="3">cv. Nipponbare</strain>
    </source>
</reference>
<dbReference type="EMBL" id="AC132491">
    <property type="protein sequence ID" value="AAU93573.1"/>
    <property type="molecule type" value="Genomic_DNA"/>
</dbReference>
<feature type="compositionally biased region" description="Basic residues" evidence="1">
    <location>
        <begin position="91"/>
        <end position="106"/>
    </location>
</feature>
<dbReference type="Proteomes" id="UP000000763">
    <property type="component" value="Chromosome 5"/>
</dbReference>
<evidence type="ECO:0000313" key="2">
    <source>
        <dbReference type="EMBL" id="AAU93573.1"/>
    </source>
</evidence>
<dbReference type="AlphaFoldDB" id="Q60EF2"/>
<gene>
    <name evidence="2" type="ORF">P0599F04.1</name>
</gene>
<name>Q60EF2_ORYSJ</name>
<feature type="region of interest" description="Disordered" evidence="1">
    <location>
        <begin position="278"/>
        <end position="306"/>
    </location>
</feature>
<evidence type="ECO:0000313" key="3">
    <source>
        <dbReference type="Proteomes" id="UP000000763"/>
    </source>
</evidence>
<organism evidence="2 3">
    <name type="scientific">Oryza sativa subsp. japonica</name>
    <name type="common">Rice</name>
    <dbReference type="NCBI Taxonomy" id="39947"/>
    <lineage>
        <taxon>Eukaryota</taxon>
        <taxon>Viridiplantae</taxon>
        <taxon>Streptophyta</taxon>
        <taxon>Embryophyta</taxon>
        <taxon>Tracheophyta</taxon>
        <taxon>Spermatophyta</taxon>
        <taxon>Magnoliopsida</taxon>
        <taxon>Liliopsida</taxon>
        <taxon>Poales</taxon>
        <taxon>Poaceae</taxon>
        <taxon>BOP clade</taxon>
        <taxon>Oryzoideae</taxon>
        <taxon>Oryzeae</taxon>
        <taxon>Oryzinae</taxon>
        <taxon>Oryza</taxon>
        <taxon>Oryza sativa</taxon>
    </lineage>
</organism>
<feature type="compositionally biased region" description="Polar residues" evidence="1">
    <location>
        <begin position="125"/>
        <end position="139"/>
    </location>
</feature>
<accession>Q60EF2</accession>
<sequence length="306" mass="33482">MLIPIPSGVYHYAAVQRDHTVIDRISQLARTRTRTPARPHSESGVPIQGQGIISGYKPCRSIDRSRPKERKKRTGKDWERRTASSRVAERRAHRGRAAKQRRRRPEGRRGLALAGAPPSSPSPRKTASTSAREWQRSSVSDELAAVDLDGVGRRGGRAAARAPSLELGRRRVAGDDTRELDGGRCAGARRRIWPPLPSAPTARLGAAAIFLRRCHLPSPRRSLFFLRHRHLPSTVAALSSSPDQASSSPDLASGTSLGARRGLLGVVTLPATERRRTLATREATERQGDDLHNAVSRLSPRAAHLD</sequence>
<feature type="compositionally biased region" description="Basic and acidic residues" evidence="1">
    <location>
        <begin position="282"/>
        <end position="292"/>
    </location>
</feature>
<feature type="region of interest" description="Disordered" evidence="1">
    <location>
        <begin position="237"/>
        <end position="256"/>
    </location>
</feature>
<proteinExistence type="predicted"/>
<evidence type="ECO:0000256" key="1">
    <source>
        <dbReference type="SAM" id="MobiDB-lite"/>
    </source>
</evidence>
<feature type="compositionally biased region" description="Low complexity" evidence="1">
    <location>
        <begin position="237"/>
        <end position="253"/>
    </location>
</feature>
<protein>
    <submittedName>
        <fullName evidence="2">Uncharacterized protein</fullName>
    </submittedName>
</protein>
<feature type="compositionally biased region" description="Basic and acidic residues" evidence="1">
    <location>
        <begin position="75"/>
        <end position="90"/>
    </location>
</feature>
<feature type="region of interest" description="Disordered" evidence="1">
    <location>
        <begin position="28"/>
        <end position="139"/>
    </location>
</feature>